<dbReference type="EMBL" id="LT907782">
    <property type="protein sequence ID" value="SNX61016.1"/>
    <property type="molecule type" value="Genomic_DNA"/>
</dbReference>
<dbReference type="SUPFAM" id="SSF116734">
    <property type="entry name" value="DNA methylase specificity domain"/>
    <property type="match status" value="2"/>
</dbReference>
<feature type="region of interest" description="Disordered" evidence="4">
    <location>
        <begin position="227"/>
        <end position="266"/>
    </location>
</feature>
<evidence type="ECO:0000313" key="6">
    <source>
        <dbReference type="EMBL" id="SNX61016.1"/>
    </source>
</evidence>
<dbReference type="CDD" id="cd17517">
    <property type="entry name" value="RMtype1_S_EcoKI_StySPI-TRD2-CR2_like"/>
    <property type="match status" value="1"/>
</dbReference>
<evidence type="ECO:0000259" key="5">
    <source>
        <dbReference type="Pfam" id="PF01420"/>
    </source>
</evidence>
<feature type="compositionally biased region" description="Basic and acidic residues" evidence="4">
    <location>
        <begin position="542"/>
        <end position="551"/>
    </location>
</feature>
<evidence type="ECO:0000256" key="2">
    <source>
        <dbReference type="ARBA" id="ARBA00022747"/>
    </source>
</evidence>
<evidence type="ECO:0000256" key="1">
    <source>
        <dbReference type="ARBA" id="ARBA00010923"/>
    </source>
</evidence>
<dbReference type="Pfam" id="PF01420">
    <property type="entry name" value="Methylase_S"/>
    <property type="match status" value="1"/>
</dbReference>
<dbReference type="RefSeq" id="WP_145956239.1">
    <property type="nucleotide sequence ID" value="NZ_LT907782.1"/>
</dbReference>
<comment type="similarity">
    <text evidence="1">Belongs to the type-I restriction system S methylase family.</text>
</comment>
<accession>A0A285C1L1</accession>
<keyword evidence="2" id="KW-0680">Restriction system</keyword>
<dbReference type="AlphaFoldDB" id="A0A285C1L1"/>
<dbReference type="GO" id="GO:0003677">
    <property type="term" value="F:DNA binding"/>
    <property type="evidence" value="ECO:0007669"/>
    <property type="project" value="UniProtKB-KW"/>
</dbReference>
<feature type="domain" description="Type I restriction modification DNA specificity" evidence="5">
    <location>
        <begin position="11"/>
        <end position="188"/>
    </location>
</feature>
<dbReference type="CDD" id="cd17522">
    <property type="entry name" value="RMtype1_S_MjaORF1531P-TRD1-CR1_like"/>
    <property type="match status" value="1"/>
</dbReference>
<organism evidence="6 7">
    <name type="scientific">Nitrosomonas ureae</name>
    <dbReference type="NCBI Taxonomy" id="44577"/>
    <lineage>
        <taxon>Bacteria</taxon>
        <taxon>Pseudomonadati</taxon>
        <taxon>Pseudomonadota</taxon>
        <taxon>Betaproteobacteria</taxon>
        <taxon>Nitrosomonadales</taxon>
        <taxon>Nitrosomonadaceae</taxon>
        <taxon>Nitrosomonas</taxon>
    </lineage>
</organism>
<evidence type="ECO:0000313" key="7">
    <source>
        <dbReference type="Proteomes" id="UP000242498"/>
    </source>
</evidence>
<dbReference type="OrthoDB" id="5298944at2"/>
<protein>
    <submittedName>
        <fullName evidence="6">Type I restriction enzyme, S subunit</fullName>
    </submittedName>
</protein>
<evidence type="ECO:0000256" key="3">
    <source>
        <dbReference type="ARBA" id="ARBA00023125"/>
    </source>
</evidence>
<proteinExistence type="inferred from homology"/>
<sequence length="557" mass="62260">MLQLQNVKKLPENWTTCELDNVLFKISNGANVIQYEEKVGYPICRIETIWNENIDLDRVKYIKENGKEFIEKHALQYGDILLSHINSDAHLGKTGLFKNQVEILIHGINILLIRPVEHFSSGFLNYQFKYLRVKGIFIDAAQRAVNQSSINQKKLKSFQIVVAPLHEQHRIVAKIEELFSELDKGIENLKTAQAQLKVYRQALLKHAFEGKLTAQWRAQRRVKQSVAPAQAGAQFLNDTNSRPTPSRGPALRGNNEAGSGNDKPLGTADALLKHIQQERAQRYQQQLADWEASGKQGSKPKPPKSLPSLTAEELAELPELPEGWAYIRVGAVIDDPTYGTSKKCDYEVDGIGVLRIPNVISGKVDASDLKFAQFTADEIASYKLNVGDILIIRSNGSVSIVGRCALVSSADIDYLYAGYLIRLRSNLHIVEPRFLLNTFALHSVRKQIEQKAKSTSGVNNINTGEIQSLVVALCSVEEQRQVHLELESRLSETDQLDQTITTSLQQAEALRQAILKKAFSGQLVPQDQNDESASELLARIRAGREQSDKPTRGRKAT</sequence>
<reference evidence="6 7" key="1">
    <citation type="submission" date="2017-08" db="EMBL/GenBank/DDBJ databases">
        <authorList>
            <person name="de Groot N.N."/>
        </authorList>
    </citation>
    <scope>NUCLEOTIDE SEQUENCE [LARGE SCALE GENOMIC DNA]</scope>
    <source>
        <strain evidence="6 7">Nm15</strain>
    </source>
</reference>
<feature type="region of interest" description="Disordered" evidence="4">
    <location>
        <begin position="283"/>
        <end position="307"/>
    </location>
</feature>
<dbReference type="InterPro" id="IPR044946">
    <property type="entry name" value="Restrct_endonuc_typeI_TRD_sf"/>
</dbReference>
<dbReference type="InterPro" id="IPR051212">
    <property type="entry name" value="Type-I_RE_S_subunit"/>
</dbReference>
<dbReference type="InterPro" id="IPR000055">
    <property type="entry name" value="Restrct_endonuc_typeI_TRD"/>
</dbReference>
<keyword evidence="3" id="KW-0238">DNA-binding</keyword>
<dbReference type="REBASE" id="217127">
    <property type="entry name" value="S.NurNm15ORF2477P"/>
</dbReference>
<gene>
    <name evidence="6" type="ORF">SAMN06296273_2474</name>
</gene>
<dbReference type="PANTHER" id="PTHR43140:SF1">
    <property type="entry name" value="TYPE I RESTRICTION ENZYME ECOKI SPECIFICITY SUBUNIT"/>
    <property type="match status" value="1"/>
</dbReference>
<evidence type="ECO:0000256" key="4">
    <source>
        <dbReference type="SAM" id="MobiDB-lite"/>
    </source>
</evidence>
<feature type="region of interest" description="Disordered" evidence="4">
    <location>
        <begin position="526"/>
        <end position="557"/>
    </location>
</feature>
<name>A0A285C1L1_9PROT</name>
<dbReference type="PANTHER" id="PTHR43140">
    <property type="entry name" value="TYPE-1 RESTRICTION ENZYME ECOKI SPECIFICITY PROTEIN"/>
    <property type="match status" value="1"/>
</dbReference>
<dbReference type="Gene3D" id="3.90.220.20">
    <property type="entry name" value="DNA methylase specificity domains"/>
    <property type="match status" value="2"/>
</dbReference>
<dbReference type="Proteomes" id="UP000242498">
    <property type="component" value="Chromosome I"/>
</dbReference>
<dbReference type="GO" id="GO:0009307">
    <property type="term" value="P:DNA restriction-modification system"/>
    <property type="evidence" value="ECO:0007669"/>
    <property type="project" value="UniProtKB-KW"/>
</dbReference>